<dbReference type="PANTHER" id="PTHR14969:SF62">
    <property type="entry name" value="DECAPRENYLPHOSPHORYL-5-PHOSPHORIBOSE PHOSPHATASE RV3807C-RELATED"/>
    <property type="match status" value="1"/>
</dbReference>
<dbReference type="SMART" id="SM00014">
    <property type="entry name" value="acidPPc"/>
    <property type="match status" value="1"/>
</dbReference>
<accession>A0A919J637</accession>
<keyword evidence="4" id="KW-0378">Hydrolase</keyword>
<feature type="transmembrane region" description="Helical" evidence="7">
    <location>
        <begin position="123"/>
        <end position="143"/>
    </location>
</feature>
<keyword evidence="3 7" id="KW-0812">Transmembrane</keyword>
<keyword evidence="2" id="KW-1003">Cell membrane</keyword>
<organism evidence="9 10">
    <name type="scientific">Paractinoplanes ferrugineus</name>
    <dbReference type="NCBI Taxonomy" id="113564"/>
    <lineage>
        <taxon>Bacteria</taxon>
        <taxon>Bacillati</taxon>
        <taxon>Actinomycetota</taxon>
        <taxon>Actinomycetes</taxon>
        <taxon>Micromonosporales</taxon>
        <taxon>Micromonosporaceae</taxon>
        <taxon>Paractinoplanes</taxon>
    </lineage>
</organism>
<feature type="transmembrane region" description="Helical" evidence="7">
    <location>
        <begin position="163"/>
        <end position="185"/>
    </location>
</feature>
<dbReference type="GO" id="GO:0005886">
    <property type="term" value="C:plasma membrane"/>
    <property type="evidence" value="ECO:0007669"/>
    <property type="project" value="UniProtKB-SubCell"/>
</dbReference>
<evidence type="ECO:0000313" key="9">
    <source>
        <dbReference type="EMBL" id="GIE14570.1"/>
    </source>
</evidence>
<dbReference type="GO" id="GO:0016787">
    <property type="term" value="F:hydrolase activity"/>
    <property type="evidence" value="ECO:0007669"/>
    <property type="project" value="UniProtKB-KW"/>
</dbReference>
<evidence type="ECO:0000256" key="3">
    <source>
        <dbReference type="ARBA" id="ARBA00022692"/>
    </source>
</evidence>
<reference evidence="9" key="1">
    <citation type="submission" date="2021-01" db="EMBL/GenBank/DDBJ databases">
        <title>Whole genome shotgun sequence of Actinoplanes ferrugineus NBRC 15555.</title>
        <authorList>
            <person name="Komaki H."/>
            <person name="Tamura T."/>
        </authorList>
    </citation>
    <scope>NUCLEOTIDE SEQUENCE</scope>
    <source>
        <strain evidence="9">NBRC 15555</strain>
    </source>
</reference>
<keyword evidence="10" id="KW-1185">Reference proteome</keyword>
<dbReference type="PANTHER" id="PTHR14969">
    <property type="entry name" value="SPHINGOSINE-1-PHOSPHATE PHOSPHOHYDROLASE"/>
    <property type="match status" value="1"/>
</dbReference>
<dbReference type="Proteomes" id="UP000598174">
    <property type="component" value="Unassembled WGS sequence"/>
</dbReference>
<feature type="transmembrane region" description="Helical" evidence="7">
    <location>
        <begin position="39"/>
        <end position="57"/>
    </location>
</feature>
<feature type="domain" description="Phosphatidic acid phosphatase type 2/haloperoxidase" evidence="8">
    <location>
        <begin position="123"/>
        <end position="234"/>
    </location>
</feature>
<dbReference type="EMBL" id="BOMM01000056">
    <property type="protein sequence ID" value="GIE14570.1"/>
    <property type="molecule type" value="Genomic_DNA"/>
</dbReference>
<feature type="transmembrane region" description="Helical" evidence="7">
    <location>
        <begin position="192"/>
        <end position="210"/>
    </location>
</feature>
<feature type="transmembrane region" description="Helical" evidence="7">
    <location>
        <begin position="90"/>
        <end position="114"/>
    </location>
</feature>
<comment type="subcellular location">
    <subcellularLocation>
        <location evidence="1">Cell membrane</location>
        <topology evidence="1">Multi-pass membrane protein</topology>
    </subcellularLocation>
</comment>
<dbReference type="SUPFAM" id="SSF48317">
    <property type="entry name" value="Acid phosphatase/Vanadium-dependent haloperoxidase"/>
    <property type="match status" value="1"/>
</dbReference>
<name>A0A919J637_9ACTN</name>
<dbReference type="InterPro" id="IPR036938">
    <property type="entry name" value="PAP2/HPO_sf"/>
</dbReference>
<dbReference type="AlphaFoldDB" id="A0A919J637"/>
<evidence type="ECO:0000259" key="8">
    <source>
        <dbReference type="SMART" id="SM00014"/>
    </source>
</evidence>
<evidence type="ECO:0000256" key="7">
    <source>
        <dbReference type="SAM" id="Phobius"/>
    </source>
</evidence>
<evidence type="ECO:0000256" key="1">
    <source>
        <dbReference type="ARBA" id="ARBA00004651"/>
    </source>
</evidence>
<dbReference type="InterPro" id="IPR000326">
    <property type="entry name" value="PAP2/HPO"/>
</dbReference>
<keyword evidence="6 7" id="KW-0472">Membrane</keyword>
<dbReference type="Pfam" id="PF01569">
    <property type="entry name" value="PAP2"/>
    <property type="match status" value="1"/>
</dbReference>
<keyword evidence="5 7" id="KW-1133">Transmembrane helix</keyword>
<feature type="transmembrane region" description="Helical" evidence="7">
    <location>
        <begin position="222"/>
        <end position="241"/>
    </location>
</feature>
<proteinExistence type="predicted"/>
<evidence type="ECO:0000256" key="6">
    <source>
        <dbReference type="ARBA" id="ARBA00023136"/>
    </source>
</evidence>
<gene>
    <name evidence="9" type="ORF">Afe05nite_64100</name>
</gene>
<dbReference type="Gene3D" id="1.20.144.10">
    <property type="entry name" value="Phosphatidic acid phosphatase type 2/haloperoxidase"/>
    <property type="match status" value="1"/>
</dbReference>
<comment type="caution">
    <text evidence="9">The sequence shown here is derived from an EMBL/GenBank/DDBJ whole genome shotgun (WGS) entry which is preliminary data.</text>
</comment>
<evidence type="ECO:0000313" key="10">
    <source>
        <dbReference type="Proteomes" id="UP000598174"/>
    </source>
</evidence>
<evidence type="ECO:0000256" key="4">
    <source>
        <dbReference type="ARBA" id="ARBA00022801"/>
    </source>
</evidence>
<dbReference type="CDD" id="cd03392">
    <property type="entry name" value="PAP2_like_2"/>
    <property type="match status" value="1"/>
</dbReference>
<sequence length="256" mass="28547">MWQPRVCTHERLSIRVNGPLMLANRAVLEHRAVYYGKRILPWLIALLLGMIALGLLITRVAEHIWPFTVEDSVNRWFAAHRTPTMNTVTFIGSLFGSTPVIIALTAVAALILLWRLHSWFEPLYLCAAVTAQALVFFFTTLVIDRQRPAVKRLDASPPTSSFPSGHTSAAVALYCGLALVLAGLVHRTWQKWLCWALVLMPIFVATSRMYRGMHHPSDVTASFLNGALCITLMSWAILRSAERGGASSRRPVRSTT</sequence>
<protein>
    <submittedName>
        <fullName evidence="9">Phosphatidylglycerophosphatase</fullName>
    </submittedName>
</protein>
<evidence type="ECO:0000256" key="2">
    <source>
        <dbReference type="ARBA" id="ARBA00022475"/>
    </source>
</evidence>
<evidence type="ECO:0000256" key="5">
    <source>
        <dbReference type="ARBA" id="ARBA00022989"/>
    </source>
</evidence>